<evidence type="ECO:0000313" key="4">
    <source>
        <dbReference type="Proteomes" id="UP000069162"/>
    </source>
</evidence>
<organism evidence="3 4">
    <name type="scientific">[Enterobacter] lignolyticus</name>
    <dbReference type="NCBI Taxonomy" id="1334193"/>
    <lineage>
        <taxon>Bacteria</taxon>
        <taxon>Pseudomonadati</taxon>
        <taxon>Pseudomonadota</taxon>
        <taxon>Gammaproteobacteria</taxon>
        <taxon>Enterobacterales</taxon>
        <taxon>Enterobacteriaceae</taxon>
        <taxon>Pluralibacter</taxon>
    </lineage>
</organism>
<name>A0A806X4G7_9ENTR</name>
<dbReference type="PANTHER" id="PTHR39176:SF1">
    <property type="entry name" value="PERIPLASMIC PROTEIN"/>
    <property type="match status" value="1"/>
</dbReference>
<dbReference type="AlphaFoldDB" id="A0A806X4G7"/>
<dbReference type="InterPro" id="IPR009739">
    <property type="entry name" value="LprI-like_N"/>
</dbReference>
<dbReference type="PANTHER" id="PTHR39176">
    <property type="entry name" value="PERIPLASMIC PROTEIN-RELATED"/>
    <property type="match status" value="1"/>
</dbReference>
<dbReference type="EMBL" id="CP012871">
    <property type="protein sequence ID" value="ALR76308.1"/>
    <property type="molecule type" value="Genomic_DNA"/>
</dbReference>
<keyword evidence="1" id="KW-0732">Signal</keyword>
<proteinExistence type="predicted"/>
<dbReference type="RefSeq" id="WP_013366747.1">
    <property type="nucleotide sequence ID" value="NZ_CP012871.1"/>
</dbReference>
<dbReference type="Gene3D" id="1.20.1270.180">
    <property type="match status" value="1"/>
</dbReference>
<sequence>MKRILIACGALLVSATALADECSSASTQTALNECTAAQYQAADKKLNDTYATVLKRAPDAQKALLKTAQQKWVALRDADCALMSSGSAGGSIQPMINSQCMADKTVERTAWLESLLHCDEGDISCPLPPAN</sequence>
<dbReference type="OrthoDB" id="7340239at2"/>
<gene>
    <name evidence="3" type="ORF">AO703_08360</name>
</gene>
<reference evidence="4" key="1">
    <citation type="submission" date="2015-10" db="EMBL/GenBank/DDBJ databases">
        <title>Complete Genome Sequencing of Klebsiella sp. strain G5.</title>
        <authorList>
            <person name="Chan K.-G."/>
            <person name="Chen J.-W."/>
        </authorList>
    </citation>
    <scope>NUCLEOTIDE SEQUENCE [LARGE SCALE GENOMIC DNA]</scope>
    <source>
        <strain evidence="4">G5</strain>
    </source>
</reference>
<evidence type="ECO:0000313" key="3">
    <source>
        <dbReference type="EMBL" id="ALR76308.1"/>
    </source>
</evidence>
<dbReference type="Proteomes" id="UP000069162">
    <property type="component" value="Chromosome"/>
</dbReference>
<feature type="chain" id="PRO_5032267195" description="Lysozyme inhibitor LprI-like N-terminal domain-containing protein" evidence="1">
    <location>
        <begin position="20"/>
        <end position="131"/>
    </location>
</feature>
<dbReference type="Pfam" id="PF07007">
    <property type="entry name" value="LprI"/>
    <property type="match status" value="1"/>
</dbReference>
<feature type="signal peptide" evidence="1">
    <location>
        <begin position="1"/>
        <end position="19"/>
    </location>
</feature>
<accession>A0A806X4G7</accession>
<evidence type="ECO:0000259" key="2">
    <source>
        <dbReference type="Pfam" id="PF07007"/>
    </source>
</evidence>
<feature type="domain" description="Lysozyme inhibitor LprI-like N-terminal" evidence="2">
    <location>
        <begin position="22"/>
        <end position="112"/>
    </location>
</feature>
<dbReference type="OMA" id="WIDYRDA"/>
<dbReference type="KEGG" id="kle:AO703_08360"/>
<evidence type="ECO:0000256" key="1">
    <source>
        <dbReference type="SAM" id="SignalP"/>
    </source>
</evidence>
<protein>
    <recommendedName>
        <fullName evidence="2">Lysozyme inhibitor LprI-like N-terminal domain-containing protein</fullName>
    </recommendedName>
</protein>